<organism evidence="2 3">
    <name type="scientific">Platanthera zijinensis</name>
    <dbReference type="NCBI Taxonomy" id="2320716"/>
    <lineage>
        <taxon>Eukaryota</taxon>
        <taxon>Viridiplantae</taxon>
        <taxon>Streptophyta</taxon>
        <taxon>Embryophyta</taxon>
        <taxon>Tracheophyta</taxon>
        <taxon>Spermatophyta</taxon>
        <taxon>Magnoliopsida</taxon>
        <taxon>Liliopsida</taxon>
        <taxon>Asparagales</taxon>
        <taxon>Orchidaceae</taxon>
        <taxon>Orchidoideae</taxon>
        <taxon>Orchideae</taxon>
        <taxon>Orchidinae</taxon>
        <taxon>Platanthera</taxon>
    </lineage>
</organism>
<reference evidence="2 3" key="1">
    <citation type="journal article" date="2022" name="Nat. Plants">
        <title>Genomes of leafy and leafless Platanthera orchids illuminate the evolution of mycoheterotrophy.</title>
        <authorList>
            <person name="Li M.H."/>
            <person name="Liu K.W."/>
            <person name="Li Z."/>
            <person name="Lu H.C."/>
            <person name="Ye Q.L."/>
            <person name="Zhang D."/>
            <person name="Wang J.Y."/>
            <person name="Li Y.F."/>
            <person name="Zhong Z.M."/>
            <person name="Liu X."/>
            <person name="Yu X."/>
            <person name="Liu D.K."/>
            <person name="Tu X.D."/>
            <person name="Liu B."/>
            <person name="Hao Y."/>
            <person name="Liao X.Y."/>
            <person name="Jiang Y.T."/>
            <person name="Sun W.H."/>
            <person name="Chen J."/>
            <person name="Chen Y.Q."/>
            <person name="Ai Y."/>
            <person name="Zhai J.W."/>
            <person name="Wu S.S."/>
            <person name="Zhou Z."/>
            <person name="Hsiao Y.Y."/>
            <person name="Wu W.L."/>
            <person name="Chen Y.Y."/>
            <person name="Lin Y.F."/>
            <person name="Hsu J.L."/>
            <person name="Li C.Y."/>
            <person name="Wang Z.W."/>
            <person name="Zhao X."/>
            <person name="Zhong W.Y."/>
            <person name="Ma X.K."/>
            <person name="Ma L."/>
            <person name="Huang J."/>
            <person name="Chen G.Z."/>
            <person name="Huang M.Z."/>
            <person name="Huang L."/>
            <person name="Peng D.H."/>
            <person name="Luo Y.B."/>
            <person name="Zou S.Q."/>
            <person name="Chen S.P."/>
            <person name="Lan S."/>
            <person name="Tsai W.C."/>
            <person name="Van de Peer Y."/>
            <person name="Liu Z.J."/>
        </authorList>
    </citation>
    <scope>NUCLEOTIDE SEQUENCE [LARGE SCALE GENOMIC DNA]</scope>
    <source>
        <strain evidence="2">Lor287</strain>
    </source>
</reference>
<keyword evidence="3" id="KW-1185">Reference proteome</keyword>
<feature type="region of interest" description="Disordered" evidence="1">
    <location>
        <begin position="205"/>
        <end position="231"/>
    </location>
</feature>
<dbReference type="EMBL" id="JBBWWQ010000019">
    <property type="protein sequence ID" value="KAK8918983.1"/>
    <property type="molecule type" value="Genomic_DNA"/>
</dbReference>
<name>A0AAP0AY43_9ASPA</name>
<dbReference type="Proteomes" id="UP001418222">
    <property type="component" value="Unassembled WGS sequence"/>
</dbReference>
<gene>
    <name evidence="2" type="ORF">KSP39_PZI021826</name>
</gene>
<evidence type="ECO:0000313" key="2">
    <source>
        <dbReference type="EMBL" id="KAK8918983.1"/>
    </source>
</evidence>
<accession>A0AAP0AY43</accession>
<comment type="caution">
    <text evidence="2">The sequence shown here is derived from an EMBL/GenBank/DDBJ whole genome shotgun (WGS) entry which is preliminary data.</text>
</comment>
<dbReference type="AlphaFoldDB" id="A0AAP0AY43"/>
<evidence type="ECO:0000256" key="1">
    <source>
        <dbReference type="SAM" id="MobiDB-lite"/>
    </source>
</evidence>
<proteinExistence type="predicted"/>
<protein>
    <submittedName>
        <fullName evidence="2">Uncharacterized protein</fullName>
    </submittedName>
</protein>
<sequence length="305" mass="33109">MVPRGFRCCFECPAAKNQVPSLVPGGCREMEWGGGGTWILTCEDSYAIDTKSGTAMEYASYEEFVSSHPWGSNIQSGNNPSCSIIVAVSNMIRISYLLGEGKNRSSCLHVEGELKSHAVPKYSKWSANKKTVARTVCDDDSIKLLIITRTTNFLCAARIYEHGAHRKFVSSIKQKHKLMDGADTLCAPCSICEQRKRKFVLDGVPPKFNQTEPRGAKHSCRKRHTSVTGPGTTSSCGTRTCALCERACVPSATAVGRRRPPLATAGHCRPSGTLPGLPRLPGGHVRHFIKIDDPGDPNEATSLTS</sequence>
<feature type="compositionally biased region" description="Basic residues" evidence="1">
    <location>
        <begin position="216"/>
        <end position="225"/>
    </location>
</feature>
<evidence type="ECO:0000313" key="3">
    <source>
        <dbReference type="Proteomes" id="UP001418222"/>
    </source>
</evidence>